<evidence type="ECO:0000313" key="2">
    <source>
        <dbReference type="WBParaSite" id="PEQ_0000180901-mRNA-1"/>
    </source>
</evidence>
<proteinExistence type="predicted"/>
<organism evidence="1 2">
    <name type="scientific">Parascaris equorum</name>
    <name type="common">Equine roundworm</name>
    <dbReference type="NCBI Taxonomy" id="6256"/>
    <lineage>
        <taxon>Eukaryota</taxon>
        <taxon>Metazoa</taxon>
        <taxon>Ecdysozoa</taxon>
        <taxon>Nematoda</taxon>
        <taxon>Chromadorea</taxon>
        <taxon>Rhabditida</taxon>
        <taxon>Spirurina</taxon>
        <taxon>Ascaridomorpha</taxon>
        <taxon>Ascaridoidea</taxon>
        <taxon>Ascarididae</taxon>
        <taxon>Parascaris</taxon>
    </lineage>
</organism>
<dbReference type="AlphaFoldDB" id="A0A914R5B0"/>
<protein>
    <submittedName>
        <fullName evidence="2">Uncharacterized protein</fullName>
    </submittedName>
</protein>
<evidence type="ECO:0000313" key="1">
    <source>
        <dbReference type="Proteomes" id="UP000887564"/>
    </source>
</evidence>
<dbReference type="WBParaSite" id="PEQ_0000180901-mRNA-1">
    <property type="protein sequence ID" value="PEQ_0000180901-mRNA-1"/>
    <property type="gene ID" value="PEQ_0000180901"/>
</dbReference>
<dbReference type="Proteomes" id="UP000887564">
    <property type="component" value="Unplaced"/>
</dbReference>
<keyword evidence="1" id="KW-1185">Reference proteome</keyword>
<name>A0A914R5B0_PAREQ</name>
<accession>A0A914R5B0</accession>
<sequence length="194" mass="21859">MAADAMVLLSSIRLHVTLPPFSEEELRRIICVKYGRVAAVARKLIVIFDEHVTDLADNIAILGELSDVWALHCASFDDLMQLSQIISKQLSVSREQLEYYLNLQCRASQSLSLLEVVPIMGSLGMKFVGTPDIWQNKRSLLGVTRDKCLKAGRYADFASIMSEIARRAIMMPSKADWHPRWASVLVRAERLKQA</sequence>
<reference evidence="2" key="1">
    <citation type="submission" date="2022-11" db="UniProtKB">
        <authorList>
            <consortium name="WormBaseParasite"/>
        </authorList>
    </citation>
    <scope>IDENTIFICATION</scope>
</reference>